<evidence type="ECO:0000256" key="30">
    <source>
        <dbReference type="ARBA" id="ARBA00077325"/>
    </source>
</evidence>
<dbReference type="GeneID" id="101598404"/>
<keyword evidence="19" id="KW-0472">Membrane</keyword>
<keyword evidence="8" id="KW-1003">Cell membrane</keyword>
<dbReference type="AlphaFoldDB" id="A0A8C5L6N0"/>
<dbReference type="PANTHER" id="PTHR12253">
    <property type="entry name" value="RH14732P"/>
    <property type="match status" value="1"/>
</dbReference>
<evidence type="ECO:0000256" key="27">
    <source>
        <dbReference type="ARBA" id="ARBA00048541"/>
    </source>
</evidence>
<evidence type="ECO:0000256" key="18">
    <source>
        <dbReference type="ARBA" id="ARBA00023098"/>
    </source>
</evidence>
<dbReference type="GO" id="GO:0005814">
    <property type="term" value="C:centriole"/>
    <property type="evidence" value="ECO:0007669"/>
    <property type="project" value="UniProtKB-SubCell"/>
</dbReference>
<evidence type="ECO:0000256" key="13">
    <source>
        <dbReference type="ARBA" id="ARBA00022729"/>
    </source>
</evidence>
<feature type="domain" description="Phospholipase A2-like central" evidence="34">
    <location>
        <begin position="143"/>
        <end position="263"/>
    </location>
</feature>
<organism evidence="35 36">
    <name type="scientific">Jaculus jaculus</name>
    <name type="common">Lesser Egyptian jerboa</name>
    <dbReference type="NCBI Taxonomy" id="51337"/>
    <lineage>
        <taxon>Eukaryota</taxon>
        <taxon>Metazoa</taxon>
        <taxon>Chordata</taxon>
        <taxon>Craniata</taxon>
        <taxon>Vertebrata</taxon>
        <taxon>Euteleostomi</taxon>
        <taxon>Mammalia</taxon>
        <taxon>Eutheria</taxon>
        <taxon>Euarchontoglires</taxon>
        <taxon>Glires</taxon>
        <taxon>Rodentia</taxon>
        <taxon>Myomorpha</taxon>
        <taxon>Dipodoidea</taxon>
        <taxon>Dipodidae</taxon>
        <taxon>Dipodinae</taxon>
        <taxon>Jaculus</taxon>
    </lineage>
</organism>
<dbReference type="GO" id="GO:0006658">
    <property type="term" value="P:phosphatidylserine metabolic process"/>
    <property type="evidence" value="ECO:0007669"/>
    <property type="project" value="Ensembl"/>
</dbReference>
<dbReference type="PROSITE" id="PS00118">
    <property type="entry name" value="PA2_HIS"/>
    <property type="match status" value="1"/>
</dbReference>
<keyword evidence="36" id="KW-1185">Reference proteome</keyword>
<dbReference type="GO" id="GO:0060376">
    <property type="term" value="P:positive regulation of mast cell differentiation"/>
    <property type="evidence" value="ECO:0007669"/>
    <property type="project" value="Ensembl"/>
</dbReference>
<dbReference type="GO" id="GO:0001675">
    <property type="term" value="P:acrosome assembly"/>
    <property type="evidence" value="ECO:0007669"/>
    <property type="project" value="Ensembl"/>
</dbReference>
<evidence type="ECO:0000313" key="35">
    <source>
        <dbReference type="Ensembl" id="ENSJJAP00000020569.1"/>
    </source>
</evidence>
<dbReference type="GO" id="GO:0010629">
    <property type="term" value="P:negative regulation of gene expression"/>
    <property type="evidence" value="ECO:0007669"/>
    <property type="project" value="Ensembl"/>
</dbReference>
<name>A0A8C5L6N0_JACJA</name>
<dbReference type="GO" id="GO:0043524">
    <property type="term" value="P:negative regulation of neuron apoptotic process"/>
    <property type="evidence" value="ECO:0007669"/>
    <property type="project" value="Ensembl"/>
</dbReference>
<evidence type="ECO:0000256" key="24">
    <source>
        <dbReference type="ARBA" id="ARBA00023408"/>
    </source>
</evidence>
<comment type="catalytic activity">
    <reaction evidence="27">
        <text>1-hexadecanoyl-2-(5Z,8Z,11Z,14Z-eicosatetraenoyl)-sn-glycero-3-phosphoethanolamine + H2O = 1-hexadecanoyl-sn-glycero-3-phosphoethanolamine + (5Z,8Z,11Z,14Z)-eicosatetraenoate + H(+)</text>
        <dbReference type="Rhea" id="RHEA:40431"/>
        <dbReference type="ChEBI" id="CHEBI:15377"/>
        <dbReference type="ChEBI" id="CHEBI:15378"/>
        <dbReference type="ChEBI" id="CHEBI:32395"/>
        <dbReference type="ChEBI" id="CHEBI:73004"/>
        <dbReference type="ChEBI" id="CHEBI:73009"/>
    </reaction>
    <physiologicalReaction direction="left-to-right" evidence="27">
        <dbReference type="Rhea" id="RHEA:40432"/>
    </physiologicalReaction>
</comment>
<feature type="region of interest" description="Disordered" evidence="32">
    <location>
        <begin position="122"/>
        <end position="146"/>
    </location>
</feature>
<evidence type="ECO:0000256" key="20">
    <source>
        <dbReference type="ARBA" id="ARBA00023157"/>
    </source>
</evidence>
<reference evidence="35" key="2">
    <citation type="submission" date="2025-09" db="UniProtKB">
        <authorList>
            <consortium name="Ensembl"/>
        </authorList>
    </citation>
    <scope>IDENTIFICATION</scope>
</reference>
<dbReference type="Ensembl" id="ENSJJAT00000027117.1">
    <property type="protein sequence ID" value="ENSJJAP00000020569.1"/>
    <property type="gene ID" value="ENSJJAG00000021202.1"/>
</dbReference>
<feature type="chain" id="PRO_5034089772" description="Group 3 secretory phospholipase A2" evidence="33">
    <location>
        <begin position="24"/>
        <end position="507"/>
    </location>
</feature>
<dbReference type="GO" id="GO:1903595">
    <property type="term" value="P:positive regulation of histamine secretion by mast cell"/>
    <property type="evidence" value="ECO:0007669"/>
    <property type="project" value="Ensembl"/>
</dbReference>
<dbReference type="GO" id="GO:0031394">
    <property type="term" value="P:positive regulation of prostaglandin biosynthetic process"/>
    <property type="evidence" value="ECO:0007669"/>
    <property type="project" value="Ensembl"/>
</dbReference>
<dbReference type="GO" id="GO:0034374">
    <property type="term" value="P:low-density lipoprotein particle remodeling"/>
    <property type="evidence" value="ECO:0007669"/>
    <property type="project" value="Ensembl"/>
</dbReference>
<dbReference type="GO" id="GO:0046488">
    <property type="term" value="P:phosphatidylinositol metabolic process"/>
    <property type="evidence" value="ECO:0007669"/>
    <property type="project" value="Ensembl"/>
</dbReference>
<protein>
    <recommendedName>
        <fullName evidence="29">Group 3 secretory phospholipase A2</fullName>
        <ecNumber evidence="7">3.1.1.4</ecNumber>
    </recommendedName>
    <alternativeName>
        <fullName evidence="30">Group III secretory phospholipase A2</fullName>
    </alternativeName>
    <alternativeName>
        <fullName evidence="31">Phosphatidylcholine 2-acylhydrolase 3</fullName>
    </alternativeName>
</protein>
<dbReference type="GO" id="GO:2001135">
    <property type="term" value="P:regulation of endocytic recycling"/>
    <property type="evidence" value="ECO:0007669"/>
    <property type="project" value="Ensembl"/>
</dbReference>
<dbReference type="GO" id="GO:0002532">
    <property type="term" value="P:production of molecular mediator involved in inflammatory response"/>
    <property type="evidence" value="ECO:0007669"/>
    <property type="project" value="Ensembl"/>
</dbReference>
<dbReference type="GO" id="GO:0010976">
    <property type="term" value="P:positive regulation of neuron projection development"/>
    <property type="evidence" value="ECO:0007669"/>
    <property type="project" value="Ensembl"/>
</dbReference>
<keyword evidence="20" id="KW-1015">Disulfide bond</keyword>
<dbReference type="GO" id="GO:0046473">
    <property type="term" value="P:phosphatidic acid metabolic process"/>
    <property type="evidence" value="ECO:0007669"/>
    <property type="project" value="Ensembl"/>
</dbReference>
<keyword evidence="15" id="KW-0970">Cilium biogenesis/degradation</keyword>
<dbReference type="GO" id="GO:0034375">
    <property type="term" value="P:high-density lipoprotein particle remodeling"/>
    <property type="evidence" value="ECO:0007669"/>
    <property type="project" value="Ensembl"/>
</dbReference>
<dbReference type="OrthoDB" id="10059604at2759"/>
<evidence type="ECO:0000256" key="10">
    <source>
        <dbReference type="ARBA" id="ARBA00022525"/>
    </source>
</evidence>
<dbReference type="OMA" id="HARWDAH"/>
<evidence type="ECO:0000256" key="26">
    <source>
        <dbReference type="ARBA" id="ARBA00048373"/>
    </source>
</evidence>
<keyword evidence="21" id="KW-0325">Glycoprotein</keyword>
<dbReference type="Proteomes" id="UP000694385">
    <property type="component" value="Unassembled WGS sequence"/>
</dbReference>
<keyword evidence="22" id="KW-0206">Cytoskeleton</keyword>
<dbReference type="GO" id="GO:0042116">
    <property type="term" value="P:macrophage activation"/>
    <property type="evidence" value="ECO:0007669"/>
    <property type="project" value="Ensembl"/>
</dbReference>
<dbReference type="SMART" id="SM00085">
    <property type="entry name" value="PA2c"/>
    <property type="match status" value="1"/>
</dbReference>
<dbReference type="GO" id="GO:0005576">
    <property type="term" value="C:extracellular region"/>
    <property type="evidence" value="ECO:0007669"/>
    <property type="project" value="UniProtKB-SubCell"/>
</dbReference>
<comment type="similarity">
    <text evidence="6">Belongs to the phospholipase A2 family.</text>
</comment>
<evidence type="ECO:0000256" key="23">
    <source>
        <dbReference type="ARBA" id="ARBA00023264"/>
    </source>
</evidence>
<dbReference type="GO" id="GO:0046471">
    <property type="term" value="P:phosphatidylglycerol metabolic process"/>
    <property type="evidence" value="ECO:0007669"/>
    <property type="project" value="Ensembl"/>
</dbReference>
<feature type="region of interest" description="Disordered" evidence="32">
    <location>
        <begin position="290"/>
        <end position="324"/>
    </location>
</feature>
<sequence length="507" mass="56273">MGVLAVLLGVVGFLEVAPGGSLTHPWDSTSCHLVKPIPGSSLGSLSFLGKDAQGLALFHARWDARGRLQVCTRQDAPELTAAFSAFCVHQSSQGAFTHTPGPKLQRALTSLRSHWEACREAEHRPAGAREKPAAGQGGAAGRGHLRKKRGWTMPGTLWCGVGNSAENSSELGIFRGPDLCCQEHDRCPQNISPLQYNYGIRNFRFHTISHCDCDARFQQCLRGQRDSISDIVGVAFFNVLEIPCFVLKEQESCVAWYWWGGCKTYGSVPLAHLQPRTYYNASWNSVATTVPPSTQSPAFSKHPQKRRPQQTRSRHPSLANATAFPAPGATLRPDMVFRIQSRVPHPRLLSGPTPQGARRACRSFRHLDRCGHQIKPQETKFHLLNSAHEPLFHCNCTRRLARFLKLRSPPAGANKLWELLGTACFKLVPPLDCAEGKGCSRDLRAIRVSARHLRLQWRQPHRWDKDADEGQARPAEPLRPPGSFFSQCLQLTQATWTPSGQQTSWSS</sequence>
<evidence type="ECO:0000256" key="12">
    <source>
        <dbReference type="ARBA" id="ARBA00022723"/>
    </source>
</evidence>
<accession>A0A8C5L6N0</accession>
<evidence type="ECO:0000256" key="2">
    <source>
        <dbReference type="ARBA" id="ARBA00004114"/>
    </source>
</evidence>
<evidence type="ECO:0000256" key="21">
    <source>
        <dbReference type="ARBA" id="ARBA00023180"/>
    </source>
</evidence>
<keyword evidence="23" id="KW-1208">Phospholipid metabolism</keyword>
<dbReference type="GO" id="GO:0055037">
    <property type="term" value="C:recycling endosome"/>
    <property type="evidence" value="ECO:0007669"/>
    <property type="project" value="UniProtKB-SubCell"/>
</dbReference>
<evidence type="ECO:0000256" key="16">
    <source>
        <dbReference type="ARBA" id="ARBA00022801"/>
    </source>
</evidence>
<comment type="catalytic activity">
    <reaction evidence="25">
        <text>a 1,2-diacyl-sn-glycero-3-phosphocholine + H2O = a 1-acyl-sn-glycero-3-phosphocholine + a fatty acid + H(+)</text>
        <dbReference type="Rhea" id="RHEA:15801"/>
        <dbReference type="ChEBI" id="CHEBI:15377"/>
        <dbReference type="ChEBI" id="CHEBI:15378"/>
        <dbReference type="ChEBI" id="CHEBI:28868"/>
        <dbReference type="ChEBI" id="CHEBI:57643"/>
        <dbReference type="ChEBI" id="CHEBI:58168"/>
        <dbReference type="EC" id="3.1.1.4"/>
    </reaction>
    <physiologicalReaction direction="left-to-right" evidence="25">
        <dbReference type="Rhea" id="RHEA:15802"/>
    </physiologicalReaction>
</comment>
<dbReference type="InterPro" id="IPR033113">
    <property type="entry name" value="PLA2_histidine"/>
</dbReference>
<comment type="subcellular location">
    <subcellularLocation>
        <location evidence="4">Cell membrane</location>
    </subcellularLocation>
    <subcellularLocation>
        <location evidence="2">Cytoplasm</location>
        <location evidence="2">Cytoskeleton</location>
        <location evidence="2">Microtubule organizing center</location>
        <location evidence="2">Centrosome</location>
        <location evidence="2">Centriole</location>
    </subcellularLocation>
    <subcellularLocation>
        <location evidence="3">Recycling endosome</location>
    </subcellularLocation>
    <subcellularLocation>
        <location evidence="5">Secreted</location>
    </subcellularLocation>
</comment>
<evidence type="ECO:0000256" key="7">
    <source>
        <dbReference type="ARBA" id="ARBA00013278"/>
    </source>
</evidence>
<feature type="compositionally biased region" description="Basic residues" evidence="32">
    <location>
        <begin position="302"/>
        <end position="315"/>
    </location>
</feature>
<feature type="signal peptide" evidence="33">
    <location>
        <begin position="1"/>
        <end position="23"/>
    </location>
</feature>
<comment type="catalytic activity">
    <reaction evidence="28">
        <text>1-hexadecanoyl-2-(9Z,12Z-octadecadienoyl)-sn-glycero-3-phosphoethanolamine + H2O = 1-hexadecanoyl-sn-glycero-3-phosphoethanolamine + (9Z,12Z)-octadecadienoate + H(+)</text>
        <dbReference type="Rhea" id="RHEA:40815"/>
        <dbReference type="ChEBI" id="CHEBI:15377"/>
        <dbReference type="ChEBI" id="CHEBI:15378"/>
        <dbReference type="ChEBI" id="CHEBI:30245"/>
        <dbReference type="ChEBI" id="CHEBI:73004"/>
        <dbReference type="ChEBI" id="CHEBI:73008"/>
    </reaction>
    <physiologicalReaction direction="left-to-right" evidence="28">
        <dbReference type="Rhea" id="RHEA:40816"/>
    </physiologicalReaction>
</comment>
<evidence type="ECO:0000256" key="1">
    <source>
        <dbReference type="ARBA" id="ARBA00001913"/>
    </source>
</evidence>
<dbReference type="GO" id="GO:0005886">
    <property type="term" value="C:plasma membrane"/>
    <property type="evidence" value="ECO:0007669"/>
    <property type="project" value="UniProtKB-SubCell"/>
</dbReference>
<dbReference type="GO" id="GO:0032308">
    <property type="term" value="P:positive regulation of prostaglandin secretion"/>
    <property type="evidence" value="ECO:0007669"/>
    <property type="project" value="Ensembl"/>
</dbReference>
<evidence type="ECO:0000256" key="4">
    <source>
        <dbReference type="ARBA" id="ARBA00004236"/>
    </source>
</evidence>
<evidence type="ECO:0000256" key="5">
    <source>
        <dbReference type="ARBA" id="ARBA00004613"/>
    </source>
</evidence>
<evidence type="ECO:0000256" key="11">
    <source>
        <dbReference type="ARBA" id="ARBA00022675"/>
    </source>
</evidence>
<evidence type="ECO:0000256" key="32">
    <source>
        <dbReference type="SAM" id="MobiDB-lite"/>
    </source>
</evidence>
<evidence type="ECO:0000256" key="25">
    <source>
        <dbReference type="ARBA" id="ARBA00023422"/>
    </source>
</evidence>
<evidence type="ECO:0000256" key="6">
    <source>
        <dbReference type="ARBA" id="ARBA00007056"/>
    </source>
</evidence>
<dbReference type="GO" id="GO:0019372">
    <property type="term" value="P:lipoxygenase pathway"/>
    <property type="evidence" value="ECO:0007669"/>
    <property type="project" value="Ensembl"/>
</dbReference>
<keyword evidence="14" id="KW-0967">Endosome</keyword>
<evidence type="ECO:0000256" key="22">
    <source>
        <dbReference type="ARBA" id="ARBA00023212"/>
    </source>
</evidence>
<evidence type="ECO:0000313" key="36">
    <source>
        <dbReference type="Proteomes" id="UP000694385"/>
    </source>
</evidence>
<evidence type="ECO:0000256" key="33">
    <source>
        <dbReference type="SAM" id="SignalP"/>
    </source>
</evidence>
<dbReference type="CDD" id="cd04704">
    <property type="entry name" value="PLA2_bee_venom_like"/>
    <property type="match status" value="1"/>
</dbReference>
<evidence type="ECO:0000256" key="28">
    <source>
        <dbReference type="ARBA" id="ARBA00049039"/>
    </source>
</evidence>
<evidence type="ECO:0000256" key="9">
    <source>
        <dbReference type="ARBA" id="ARBA00022490"/>
    </source>
</evidence>
<comment type="cofactor">
    <cofactor evidence="1">
        <name>Ca(2+)</name>
        <dbReference type="ChEBI" id="CHEBI:29108"/>
    </cofactor>
</comment>
<evidence type="ECO:0000256" key="31">
    <source>
        <dbReference type="ARBA" id="ARBA00079918"/>
    </source>
</evidence>
<dbReference type="Pfam" id="PF05826">
    <property type="entry name" value="Phospholip_A2_2"/>
    <property type="match status" value="2"/>
</dbReference>
<proteinExistence type="inferred from homology"/>
<keyword evidence="17" id="KW-0106">Calcium</keyword>
<dbReference type="GO" id="GO:0046872">
    <property type="term" value="F:metal ion binding"/>
    <property type="evidence" value="ECO:0007669"/>
    <property type="project" value="UniProtKB-KW"/>
</dbReference>
<evidence type="ECO:0000259" key="34">
    <source>
        <dbReference type="SMART" id="SM00085"/>
    </source>
</evidence>
<keyword evidence="10" id="KW-0964">Secreted</keyword>
<dbReference type="FunFam" id="1.20.90.10:FF:000012">
    <property type="entry name" value="Phospholipase A2 group III"/>
    <property type="match status" value="1"/>
</dbReference>
<dbReference type="GO" id="GO:0007288">
    <property type="term" value="P:sperm axoneme assembly"/>
    <property type="evidence" value="ECO:0007669"/>
    <property type="project" value="Ensembl"/>
</dbReference>
<keyword evidence="9" id="KW-0963">Cytoplasm</keyword>
<dbReference type="GO" id="GO:0043303">
    <property type="term" value="P:mast cell degranulation"/>
    <property type="evidence" value="ECO:0007669"/>
    <property type="project" value="UniProtKB-KW"/>
</dbReference>
<keyword evidence="16" id="KW-0378">Hydrolase</keyword>
<dbReference type="GO" id="GO:0047498">
    <property type="term" value="F:calcium-dependent phospholipase A2 activity"/>
    <property type="evidence" value="ECO:0007669"/>
    <property type="project" value="Ensembl"/>
</dbReference>
<evidence type="ECO:0000256" key="17">
    <source>
        <dbReference type="ARBA" id="ARBA00022837"/>
    </source>
</evidence>
<dbReference type="FunFam" id="1.20.90.10:FF:000002">
    <property type="entry name" value="Phospholipase A2 group III"/>
    <property type="match status" value="1"/>
</dbReference>
<evidence type="ECO:0000256" key="3">
    <source>
        <dbReference type="ARBA" id="ARBA00004172"/>
    </source>
</evidence>
<dbReference type="GO" id="GO:0010744">
    <property type="term" value="P:positive regulation of macrophage derived foam cell differentiation"/>
    <property type="evidence" value="ECO:0007669"/>
    <property type="project" value="Ensembl"/>
</dbReference>
<evidence type="ECO:0000256" key="29">
    <source>
        <dbReference type="ARBA" id="ARBA00067709"/>
    </source>
</evidence>
<dbReference type="InterPro" id="IPR016090">
    <property type="entry name" value="PLA2-like_dom"/>
</dbReference>
<evidence type="ECO:0000256" key="15">
    <source>
        <dbReference type="ARBA" id="ARBA00022794"/>
    </source>
</evidence>
<dbReference type="Gene3D" id="1.20.90.10">
    <property type="entry name" value="Phospholipase A2 domain"/>
    <property type="match status" value="2"/>
</dbReference>
<comment type="catalytic activity">
    <reaction evidence="24">
        <text>1-hexadecanoyl-2-(9Z,12Z-octadecadienoyl)-sn-glycero-3-phosphocholine + H2O = (9Z,12Z)-octadecadienoate + 1-hexadecanoyl-sn-glycero-3-phosphocholine + H(+)</text>
        <dbReference type="Rhea" id="RHEA:40811"/>
        <dbReference type="ChEBI" id="CHEBI:15377"/>
        <dbReference type="ChEBI" id="CHEBI:15378"/>
        <dbReference type="ChEBI" id="CHEBI:30245"/>
        <dbReference type="ChEBI" id="CHEBI:72998"/>
        <dbReference type="ChEBI" id="CHEBI:73002"/>
    </reaction>
    <physiologicalReaction direction="left-to-right" evidence="24">
        <dbReference type="Rhea" id="RHEA:40812"/>
    </physiologicalReaction>
</comment>
<dbReference type="CTD" id="50487"/>
<evidence type="ECO:0000256" key="14">
    <source>
        <dbReference type="ARBA" id="ARBA00022753"/>
    </source>
</evidence>
<keyword evidence="13 33" id="KW-0732">Signal</keyword>
<keyword evidence="12" id="KW-0479">Metal-binding</keyword>
<dbReference type="SUPFAM" id="SSF48619">
    <property type="entry name" value="Phospholipase A2, PLA2"/>
    <property type="match status" value="2"/>
</dbReference>
<keyword evidence="18" id="KW-0443">Lipid metabolism</keyword>
<comment type="catalytic activity">
    <reaction evidence="26">
        <text>1-hexadecanoyl-2-(5Z,8Z,11Z,14Z-eicosatetraenoyl)-sn-glycero-3-phosphocholine + H2O = 1-hexadecanoyl-sn-glycero-3-phosphocholine + (5Z,8Z,11Z,14Z)-eicosatetraenoate + H(+)</text>
        <dbReference type="Rhea" id="RHEA:40427"/>
        <dbReference type="ChEBI" id="CHEBI:15377"/>
        <dbReference type="ChEBI" id="CHEBI:15378"/>
        <dbReference type="ChEBI" id="CHEBI:32395"/>
        <dbReference type="ChEBI" id="CHEBI:72998"/>
        <dbReference type="ChEBI" id="CHEBI:73003"/>
    </reaction>
    <physiologicalReaction direction="left-to-right" evidence="26">
        <dbReference type="Rhea" id="RHEA:40428"/>
    </physiologicalReaction>
</comment>
<evidence type="ECO:0000256" key="8">
    <source>
        <dbReference type="ARBA" id="ARBA00022475"/>
    </source>
</evidence>
<feature type="compositionally biased region" description="Basic and acidic residues" evidence="32">
    <location>
        <begin position="122"/>
        <end position="132"/>
    </location>
</feature>
<dbReference type="GeneTree" id="ENSGT00940000161662"/>
<dbReference type="GO" id="GO:0046470">
    <property type="term" value="P:phosphatidylcholine metabolic process"/>
    <property type="evidence" value="ECO:0007669"/>
    <property type="project" value="Ensembl"/>
</dbReference>
<dbReference type="InterPro" id="IPR036444">
    <property type="entry name" value="PLipase_A2_dom_sf"/>
</dbReference>
<gene>
    <name evidence="35" type="primary">Pla2g3</name>
</gene>
<evidence type="ECO:0000256" key="19">
    <source>
        <dbReference type="ARBA" id="ARBA00023136"/>
    </source>
</evidence>
<dbReference type="GO" id="GO:0048469">
    <property type="term" value="P:cell maturation"/>
    <property type="evidence" value="ECO:0007669"/>
    <property type="project" value="Ensembl"/>
</dbReference>
<dbReference type="EC" id="3.1.1.4" evidence="7"/>
<keyword evidence="11" id="KW-0467">Mast cell degranulation</keyword>
<dbReference type="GO" id="GO:0046337">
    <property type="term" value="P:phosphatidylethanolamine metabolic process"/>
    <property type="evidence" value="ECO:0007669"/>
    <property type="project" value="Ensembl"/>
</dbReference>
<reference evidence="35" key="1">
    <citation type="submission" date="2025-08" db="UniProtKB">
        <authorList>
            <consortium name="Ensembl"/>
        </authorList>
    </citation>
    <scope>IDENTIFICATION</scope>
</reference>
<dbReference type="GO" id="GO:1900222">
    <property type="term" value="P:negative regulation of amyloid-beta clearance"/>
    <property type="evidence" value="ECO:0007669"/>
    <property type="project" value="Ensembl"/>
</dbReference>
<dbReference type="GO" id="GO:0050482">
    <property type="term" value="P:arachidonate secretion"/>
    <property type="evidence" value="ECO:0007669"/>
    <property type="project" value="InterPro"/>
</dbReference>
<dbReference type="GO" id="GO:1900017">
    <property type="term" value="P:positive regulation of cytokine production involved in inflammatory response"/>
    <property type="evidence" value="ECO:0007669"/>
    <property type="project" value="Ensembl"/>
</dbReference>